<keyword evidence="1 4" id="KW-0349">Heme</keyword>
<evidence type="ECO:0000259" key="6">
    <source>
        <dbReference type="PROSITE" id="PS51007"/>
    </source>
</evidence>
<keyword evidence="5" id="KW-0472">Membrane</keyword>
<dbReference type="PANTHER" id="PTHR35008:SF8">
    <property type="entry name" value="ALCOHOL DEHYDROGENASE CYTOCHROME C SUBUNIT"/>
    <property type="match status" value="1"/>
</dbReference>
<keyword evidence="2 4" id="KW-0479">Metal-binding</keyword>
<evidence type="ECO:0000256" key="4">
    <source>
        <dbReference type="PROSITE-ProRule" id="PRU00433"/>
    </source>
</evidence>
<organism evidence="7 8">
    <name type="scientific">Pontibacter populi</name>
    <dbReference type="NCBI Taxonomy" id="890055"/>
    <lineage>
        <taxon>Bacteria</taxon>
        <taxon>Pseudomonadati</taxon>
        <taxon>Bacteroidota</taxon>
        <taxon>Cytophagia</taxon>
        <taxon>Cytophagales</taxon>
        <taxon>Hymenobacteraceae</taxon>
        <taxon>Pontibacter</taxon>
    </lineage>
</organism>
<name>A0ABV1RXU3_9BACT</name>
<dbReference type="EMBL" id="JBEOKT010000016">
    <property type="protein sequence ID" value="MER2998986.1"/>
    <property type="molecule type" value="Genomic_DNA"/>
</dbReference>
<dbReference type="RefSeq" id="WP_350413520.1">
    <property type="nucleotide sequence ID" value="NZ_JBEOKT010000016.1"/>
</dbReference>
<dbReference type="SUPFAM" id="SSF46626">
    <property type="entry name" value="Cytochrome c"/>
    <property type="match status" value="2"/>
</dbReference>
<protein>
    <submittedName>
        <fullName evidence="7">C-type cytochrome</fullName>
    </submittedName>
</protein>
<proteinExistence type="predicted"/>
<feature type="transmembrane region" description="Helical" evidence="5">
    <location>
        <begin position="7"/>
        <end position="32"/>
    </location>
</feature>
<dbReference type="Proteomes" id="UP001476807">
    <property type="component" value="Unassembled WGS sequence"/>
</dbReference>
<keyword evidence="5" id="KW-1133">Transmembrane helix</keyword>
<evidence type="ECO:0000256" key="1">
    <source>
        <dbReference type="ARBA" id="ARBA00022617"/>
    </source>
</evidence>
<sequence>MKKLKKVLLYGSGVMLLLLLLAAMVFQVNFYWRAQKDYVVKVRPVEITYTTEAIQQGRHLAVVKGCNDCHGQDMGGKAMLDDPAIGFVSAPNITKGAGGLPADYSEADYVRALRHGLGKDNKSLLIMPAHETSKLSDKDVAALVAYCMQLPPVNRTLPESDFNMMGKALTTFGLIPAFAAEGVDHTYIQPKEMLQEVSVKYGKYLAVSCSGCHKADYKGGPSPVLGFPPIPNISSTGRVGNWSKAQFAAVLKTGQLPDGRIMRNEDMPWKMTRHYTTEEVESIYLYLRSLK</sequence>
<comment type="caution">
    <text evidence="7">The sequence shown here is derived from an EMBL/GenBank/DDBJ whole genome shotgun (WGS) entry which is preliminary data.</text>
</comment>
<dbReference type="InterPro" id="IPR036909">
    <property type="entry name" value="Cyt_c-like_dom_sf"/>
</dbReference>
<evidence type="ECO:0000256" key="2">
    <source>
        <dbReference type="ARBA" id="ARBA00022723"/>
    </source>
</evidence>
<feature type="domain" description="Cytochrome c" evidence="6">
    <location>
        <begin position="197"/>
        <end position="291"/>
    </location>
</feature>
<keyword evidence="3 4" id="KW-0408">Iron</keyword>
<dbReference type="Gene3D" id="1.10.760.10">
    <property type="entry name" value="Cytochrome c-like domain"/>
    <property type="match status" value="2"/>
</dbReference>
<dbReference type="Pfam" id="PF00034">
    <property type="entry name" value="Cytochrom_C"/>
    <property type="match status" value="2"/>
</dbReference>
<dbReference type="InterPro" id="IPR009056">
    <property type="entry name" value="Cyt_c-like_dom"/>
</dbReference>
<evidence type="ECO:0000256" key="3">
    <source>
        <dbReference type="ARBA" id="ARBA00023004"/>
    </source>
</evidence>
<accession>A0ABV1RXU3</accession>
<dbReference type="PANTHER" id="PTHR35008">
    <property type="entry name" value="BLL4482 PROTEIN-RELATED"/>
    <property type="match status" value="1"/>
</dbReference>
<feature type="domain" description="Cytochrome c" evidence="6">
    <location>
        <begin position="52"/>
        <end position="151"/>
    </location>
</feature>
<keyword evidence="5" id="KW-0812">Transmembrane</keyword>
<evidence type="ECO:0000313" key="8">
    <source>
        <dbReference type="Proteomes" id="UP001476807"/>
    </source>
</evidence>
<dbReference type="PROSITE" id="PS51007">
    <property type="entry name" value="CYTC"/>
    <property type="match status" value="2"/>
</dbReference>
<reference evidence="7 8" key="1">
    <citation type="submission" date="2024-06" db="EMBL/GenBank/DDBJ databases">
        <title>Pontibacter populi HYL7-15.</title>
        <authorList>
            <person name="Kim M.K."/>
        </authorList>
    </citation>
    <scope>NUCLEOTIDE SEQUENCE [LARGE SCALE GENOMIC DNA]</scope>
    <source>
        <strain evidence="7 8">HYL7-15</strain>
    </source>
</reference>
<evidence type="ECO:0000256" key="5">
    <source>
        <dbReference type="SAM" id="Phobius"/>
    </source>
</evidence>
<keyword evidence="8" id="KW-1185">Reference proteome</keyword>
<gene>
    <name evidence="7" type="ORF">ABS362_15640</name>
</gene>
<dbReference type="InterPro" id="IPR051459">
    <property type="entry name" value="Cytochrome_c-type_DH"/>
</dbReference>
<evidence type="ECO:0000313" key="7">
    <source>
        <dbReference type="EMBL" id="MER2998986.1"/>
    </source>
</evidence>